<accession>A0A397HAU2</accession>
<sequence length="120" mass="13996">MSAIIFINVRGELSTSNDIPYIKYFELCSYENWSLQHYVSLIIDNYKFAKKDKTHYYFFDTLHHISNNLHLMGPYRQVLVPIGYMSSRNYASTEMDAFVDSEGGFNYVPSFTLSGHLPMK</sequence>
<evidence type="ECO:0000313" key="2">
    <source>
        <dbReference type="Proteomes" id="UP000266861"/>
    </source>
</evidence>
<name>A0A397HAU2_9GLOM</name>
<dbReference type="OrthoDB" id="2434387at2759"/>
<dbReference type="EMBL" id="PQFF01000327">
    <property type="protein sequence ID" value="RHZ59869.1"/>
    <property type="molecule type" value="Genomic_DNA"/>
</dbReference>
<comment type="caution">
    <text evidence="1">The sequence shown here is derived from an EMBL/GenBank/DDBJ whole genome shotgun (WGS) entry which is preliminary data.</text>
</comment>
<reference evidence="1 2" key="1">
    <citation type="submission" date="2018-08" db="EMBL/GenBank/DDBJ databases">
        <title>Genome and evolution of the arbuscular mycorrhizal fungus Diversispora epigaea (formerly Glomus versiforme) and its bacterial endosymbionts.</title>
        <authorList>
            <person name="Sun X."/>
            <person name="Fei Z."/>
            <person name="Harrison M."/>
        </authorList>
    </citation>
    <scope>NUCLEOTIDE SEQUENCE [LARGE SCALE GENOMIC DNA]</scope>
    <source>
        <strain evidence="1 2">IT104</strain>
    </source>
</reference>
<proteinExistence type="predicted"/>
<gene>
    <name evidence="1" type="ORF">Glove_360g4</name>
</gene>
<keyword evidence="2" id="KW-1185">Reference proteome</keyword>
<organism evidence="1 2">
    <name type="scientific">Diversispora epigaea</name>
    <dbReference type="NCBI Taxonomy" id="1348612"/>
    <lineage>
        <taxon>Eukaryota</taxon>
        <taxon>Fungi</taxon>
        <taxon>Fungi incertae sedis</taxon>
        <taxon>Mucoromycota</taxon>
        <taxon>Glomeromycotina</taxon>
        <taxon>Glomeromycetes</taxon>
        <taxon>Diversisporales</taxon>
        <taxon>Diversisporaceae</taxon>
        <taxon>Diversispora</taxon>
    </lineage>
</organism>
<dbReference type="AlphaFoldDB" id="A0A397HAU2"/>
<dbReference type="Proteomes" id="UP000266861">
    <property type="component" value="Unassembled WGS sequence"/>
</dbReference>
<protein>
    <submittedName>
        <fullName evidence="1">Uncharacterized protein</fullName>
    </submittedName>
</protein>
<evidence type="ECO:0000313" key="1">
    <source>
        <dbReference type="EMBL" id="RHZ59869.1"/>
    </source>
</evidence>